<dbReference type="Proteomes" id="UP001500630">
    <property type="component" value="Unassembled WGS sequence"/>
</dbReference>
<evidence type="ECO:0000313" key="3">
    <source>
        <dbReference type="Proteomes" id="UP001500630"/>
    </source>
</evidence>
<name>A0ABP7A576_9ACTN</name>
<organism evidence="2 3">
    <name type="scientific">Nonomuraea rosea</name>
    <dbReference type="NCBI Taxonomy" id="638574"/>
    <lineage>
        <taxon>Bacteria</taxon>
        <taxon>Bacillati</taxon>
        <taxon>Actinomycetota</taxon>
        <taxon>Actinomycetes</taxon>
        <taxon>Streptosporangiales</taxon>
        <taxon>Streptosporangiaceae</taxon>
        <taxon>Nonomuraea</taxon>
    </lineage>
</organism>
<reference evidence="3" key="1">
    <citation type="journal article" date="2019" name="Int. J. Syst. Evol. Microbiol.">
        <title>The Global Catalogue of Microorganisms (GCM) 10K type strain sequencing project: providing services to taxonomists for standard genome sequencing and annotation.</title>
        <authorList>
            <consortium name="The Broad Institute Genomics Platform"/>
            <consortium name="The Broad Institute Genome Sequencing Center for Infectious Disease"/>
            <person name="Wu L."/>
            <person name="Ma J."/>
        </authorList>
    </citation>
    <scope>NUCLEOTIDE SEQUENCE [LARGE SCALE GENOMIC DNA]</scope>
    <source>
        <strain evidence="3">JCM 17326</strain>
    </source>
</reference>
<dbReference type="RefSeq" id="WP_345580506.1">
    <property type="nucleotide sequence ID" value="NZ_BAABDQ010000076.1"/>
</dbReference>
<dbReference type="EMBL" id="BAABDQ010000076">
    <property type="protein sequence ID" value="GAA3625083.1"/>
    <property type="molecule type" value="Genomic_DNA"/>
</dbReference>
<comment type="caution">
    <text evidence="2">The sequence shown here is derived from an EMBL/GenBank/DDBJ whole genome shotgun (WGS) entry which is preliminary data.</text>
</comment>
<sequence>MSKEPEGITLAEWAAEVGRSEKNIRNFWRPQGGFPAPIGRRPTPHTTGPDPELYDEAALDAWRTQALAQPTPYPMPAEAEQMRTLGGVARLLGVDGKTISQYRDAIEARVQEREQRGSRTLYRVSAVVEALNEIRRGPGVAADSEQDRRRRSPAQPGR</sequence>
<keyword evidence="3" id="KW-1185">Reference proteome</keyword>
<feature type="region of interest" description="Disordered" evidence="1">
    <location>
        <begin position="26"/>
        <end position="50"/>
    </location>
</feature>
<evidence type="ECO:0000313" key="2">
    <source>
        <dbReference type="EMBL" id="GAA3625083.1"/>
    </source>
</evidence>
<evidence type="ECO:0008006" key="4">
    <source>
        <dbReference type="Google" id="ProtNLM"/>
    </source>
</evidence>
<protein>
    <recommendedName>
        <fullName evidence="4">MerR family transcriptional regulator</fullName>
    </recommendedName>
</protein>
<accession>A0ABP7A576</accession>
<proteinExistence type="predicted"/>
<evidence type="ECO:0000256" key="1">
    <source>
        <dbReference type="SAM" id="MobiDB-lite"/>
    </source>
</evidence>
<gene>
    <name evidence="2" type="ORF">GCM10022419_133340</name>
</gene>
<feature type="region of interest" description="Disordered" evidence="1">
    <location>
        <begin position="133"/>
        <end position="158"/>
    </location>
</feature>